<dbReference type="PANTHER" id="PTHR46796">
    <property type="entry name" value="HTH-TYPE TRANSCRIPTIONAL ACTIVATOR RHAS-RELATED"/>
    <property type="match status" value="1"/>
</dbReference>
<dbReference type="SUPFAM" id="SSF51215">
    <property type="entry name" value="Regulatory protein AraC"/>
    <property type="match status" value="1"/>
</dbReference>
<dbReference type="PROSITE" id="PS01124">
    <property type="entry name" value="HTH_ARAC_FAMILY_2"/>
    <property type="match status" value="1"/>
</dbReference>
<feature type="domain" description="HTH araC/xylS-type" evidence="4">
    <location>
        <begin position="172"/>
        <end position="269"/>
    </location>
</feature>
<dbReference type="GO" id="GO:0003700">
    <property type="term" value="F:DNA-binding transcription factor activity"/>
    <property type="evidence" value="ECO:0007669"/>
    <property type="project" value="InterPro"/>
</dbReference>
<accession>R1H8U4</accession>
<dbReference type="Pfam" id="PF12852">
    <property type="entry name" value="Cupin_6"/>
    <property type="match status" value="1"/>
</dbReference>
<gene>
    <name evidence="5" type="ORF">G113_01329</name>
</gene>
<keyword evidence="6" id="KW-1185">Reference proteome</keyword>
<evidence type="ECO:0000313" key="6">
    <source>
        <dbReference type="Proteomes" id="UP000013526"/>
    </source>
</evidence>
<dbReference type="InterPro" id="IPR018060">
    <property type="entry name" value="HTH_AraC"/>
</dbReference>
<sequence length="279" mass="30091">MDSLSALLHQYAPRAQIFYAGSLCGRADYEGSDAGGHLHLLRAGTLRLRSDGEVPLILVEPSLILFPGGSSHRMQSRLDCDLVCANVRFGRTNANPLVAALPRRLVIPLASAPGLAPVLELLFQEASQPGYGQSQALDRLLDLLLILVLRHVLDAGLYRGGVLAGLADVRLGKAIIAMQQQPEHPWTLQGLAALVGMSRARFAAHFHQVIGKTPLVYLTEWRLALAQQRLLTGEPLKLVAPGVGYGSTATLTRAFAKQCGLTPSQWLHQQKTAAEPPLD</sequence>
<reference evidence="5 6" key="1">
    <citation type="journal article" date="2013" name="Genome Announc.">
        <title>Draft Genome Sequence of Aeromonas molluscorum Strain 848TT, Isolated from Bivalve Molluscs.</title>
        <authorList>
            <person name="Spataro N."/>
            <person name="Farfan M."/>
            <person name="Albarral V."/>
            <person name="Sanglas A."/>
            <person name="Loren J.G."/>
            <person name="Fuste M.C."/>
            <person name="Bosch E."/>
        </authorList>
    </citation>
    <scope>NUCLEOTIDE SEQUENCE [LARGE SCALE GENOMIC DNA]</scope>
    <source>
        <strain evidence="5 6">848</strain>
    </source>
</reference>
<evidence type="ECO:0000256" key="3">
    <source>
        <dbReference type="ARBA" id="ARBA00023163"/>
    </source>
</evidence>
<evidence type="ECO:0000256" key="1">
    <source>
        <dbReference type="ARBA" id="ARBA00023015"/>
    </source>
</evidence>
<comment type="caution">
    <text evidence="5">The sequence shown here is derived from an EMBL/GenBank/DDBJ whole genome shotgun (WGS) entry which is preliminary data.</text>
</comment>
<dbReference type="OrthoDB" id="9783876at2"/>
<keyword evidence="1" id="KW-0805">Transcription regulation</keyword>
<dbReference type="PANTHER" id="PTHR46796:SF7">
    <property type="entry name" value="ARAC FAMILY TRANSCRIPTIONAL REGULATOR"/>
    <property type="match status" value="1"/>
</dbReference>
<keyword evidence="2" id="KW-0238">DNA-binding</keyword>
<proteinExistence type="predicted"/>
<dbReference type="SMART" id="SM00342">
    <property type="entry name" value="HTH_ARAC"/>
    <property type="match status" value="1"/>
</dbReference>
<dbReference type="Pfam" id="PF12833">
    <property type="entry name" value="HTH_18"/>
    <property type="match status" value="1"/>
</dbReference>
<dbReference type="InterPro" id="IPR050204">
    <property type="entry name" value="AraC_XylS_family_regulators"/>
</dbReference>
<evidence type="ECO:0000256" key="2">
    <source>
        <dbReference type="ARBA" id="ARBA00023125"/>
    </source>
</evidence>
<dbReference type="GO" id="GO:0043565">
    <property type="term" value="F:sequence-specific DNA binding"/>
    <property type="evidence" value="ECO:0007669"/>
    <property type="project" value="InterPro"/>
</dbReference>
<evidence type="ECO:0000313" key="5">
    <source>
        <dbReference type="EMBL" id="EOD56886.1"/>
    </source>
</evidence>
<dbReference type="RefSeq" id="WP_005891853.1">
    <property type="nucleotide sequence ID" value="NZ_AQGQ01000003.1"/>
</dbReference>
<dbReference type="InterPro" id="IPR037923">
    <property type="entry name" value="HTH-like"/>
</dbReference>
<evidence type="ECO:0000259" key="4">
    <source>
        <dbReference type="PROSITE" id="PS01124"/>
    </source>
</evidence>
<dbReference type="Gene3D" id="1.10.10.60">
    <property type="entry name" value="Homeodomain-like"/>
    <property type="match status" value="2"/>
</dbReference>
<protein>
    <submittedName>
        <fullName evidence="5">AraC family transcriptional regulator</fullName>
    </submittedName>
</protein>
<dbReference type="AlphaFoldDB" id="R1H8U4"/>
<dbReference type="Proteomes" id="UP000013526">
    <property type="component" value="Unassembled WGS sequence"/>
</dbReference>
<keyword evidence="3" id="KW-0804">Transcription</keyword>
<dbReference type="EMBL" id="AQGQ01000003">
    <property type="protein sequence ID" value="EOD56886.1"/>
    <property type="molecule type" value="Genomic_DNA"/>
</dbReference>
<dbReference type="InterPro" id="IPR009057">
    <property type="entry name" value="Homeodomain-like_sf"/>
</dbReference>
<organism evidence="5 6">
    <name type="scientific">Aeromonas molluscorum 848</name>
    <dbReference type="NCBI Taxonomy" id="1268236"/>
    <lineage>
        <taxon>Bacteria</taxon>
        <taxon>Pseudomonadati</taxon>
        <taxon>Pseudomonadota</taxon>
        <taxon>Gammaproteobacteria</taxon>
        <taxon>Aeromonadales</taxon>
        <taxon>Aeromonadaceae</taxon>
        <taxon>Aeromonas</taxon>
    </lineage>
</organism>
<dbReference type="SUPFAM" id="SSF46689">
    <property type="entry name" value="Homeodomain-like"/>
    <property type="match status" value="2"/>
</dbReference>
<dbReference type="PATRIC" id="fig|1268236.3.peg.267"/>
<dbReference type="InterPro" id="IPR032783">
    <property type="entry name" value="AraC_lig"/>
</dbReference>
<name>R1H8U4_9GAMM</name>